<organism evidence="1">
    <name type="scientific">marine sediment metagenome</name>
    <dbReference type="NCBI Taxonomy" id="412755"/>
    <lineage>
        <taxon>unclassified sequences</taxon>
        <taxon>metagenomes</taxon>
        <taxon>ecological metagenomes</taxon>
    </lineage>
</organism>
<accession>A0A0F9JDE0</accession>
<reference evidence="1" key="1">
    <citation type="journal article" date="2015" name="Nature">
        <title>Complex archaea that bridge the gap between prokaryotes and eukaryotes.</title>
        <authorList>
            <person name="Spang A."/>
            <person name="Saw J.H."/>
            <person name="Jorgensen S.L."/>
            <person name="Zaremba-Niedzwiedzka K."/>
            <person name="Martijn J."/>
            <person name="Lind A.E."/>
            <person name="van Eijk R."/>
            <person name="Schleper C."/>
            <person name="Guy L."/>
            <person name="Ettema T.J."/>
        </authorList>
    </citation>
    <scope>NUCLEOTIDE SEQUENCE</scope>
</reference>
<dbReference type="AlphaFoldDB" id="A0A0F9JDE0"/>
<protein>
    <submittedName>
        <fullName evidence="1">Uncharacterized protein</fullName>
    </submittedName>
</protein>
<evidence type="ECO:0000313" key="1">
    <source>
        <dbReference type="EMBL" id="KKM60301.1"/>
    </source>
</evidence>
<name>A0A0F9JDE0_9ZZZZ</name>
<dbReference type="EMBL" id="LAZR01011704">
    <property type="protein sequence ID" value="KKM60301.1"/>
    <property type="molecule type" value="Genomic_DNA"/>
</dbReference>
<gene>
    <name evidence="1" type="ORF">LCGC14_1543250</name>
</gene>
<proteinExistence type="predicted"/>
<sequence>MINSILHKLDQLKDYEVHYKQVSGVKTMVQGLEYHFDNYMAQTKVREQPFWFHEVVAYLNRLGQIYYFFKSDFIKVVDSEMPNILKIIPLRMKYSAHRSVDAPRGNDHLVMMDISMPNIHYVHSYYGSEERDVVNPNECSRGFCIPRVDANGDRDDVRIFLDYEHDGILADIGLVLDRKLREYGI</sequence>
<comment type="caution">
    <text evidence="1">The sequence shown here is derived from an EMBL/GenBank/DDBJ whole genome shotgun (WGS) entry which is preliminary data.</text>
</comment>